<reference evidence="2 3" key="1">
    <citation type="journal article" date="2019" name="Sci. Rep.">
        <title>Orb-weaving spider Araneus ventricosus genome elucidates the spidroin gene catalogue.</title>
        <authorList>
            <person name="Kono N."/>
            <person name="Nakamura H."/>
            <person name="Ohtoshi R."/>
            <person name="Moran D.A.P."/>
            <person name="Shinohara A."/>
            <person name="Yoshida Y."/>
            <person name="Fujiwara M."/>
            <person name="Mori M."/>
            <person name="Tomita M."/>
            <person name="Arakawa K."/>
        </authorList>
    </citation>
    <scope>NUCLEOTIDE SEQUENCE [LARGE SCALE GENOMIC DNA]</scope>
</reference>
<dbReference type="EMBL" id="BGPR01029200">
    <property type="protein sequence ID" value="GBO00841.1"/>
    <property type="molecule type" value="Genomic_DNA"/>
</dbReference>
<protein>
    <submittedName>
        <fullName evidence="2">Uncharacterized protein</fullName>
    </submittedName>
</protein>
<evidence type="ECO:0000313" key="3">
    <source>
        <dbReference type="Proteomes" id="UP000499080"/>
    </source>
</evidence>
<proteinExistence type="predicted"/>
<evidence type="ECO:0000313" key="2">
    <source>
        <dbReference type="EMBL" id="GBO00841.1"/>
    </source>
</evidence>
<dbReference type="AlphaFoldDB" id="A0A4Y2TLB6"/>
<gene>
    <name evidence="2" type="ORF">AVEN_224026_1</name>
</gene>
<name>A0A4Y2TLB6_ARAVE</name>
<comment type="caution">
    <text evidence="2">The sequence shown here is derived from an EMBL/GenBank/DDBJ whole genome shotgun (WGS) entry which is preliminary data.</text>
</comment>
<accession>A0A4Y2TLB6</accession>
<evidence type="ECO:0000256" key="1">
    <source>
        <dbReference type="SAM" id="MobiDB-lite"/>
    </source>
</evidence>
<organism evidence="2 3">
    <name type="scientific">Araneus ventricosus</name>
    <name type="common">Orbweaver spider</name>
    <name type="synonym">Epeira ventricosa</name>
    <dbReference type="NCBI Taxonomy" id="182803"/>
    <lineage>
        <taxon>Eukaryota</taxon>
        <taxon>Metazoa</taxon>
        <taxon>Ecdysozoa</taxon>
        <taxon>Arthropoda</taxon>
        <taxon>Chelicerata</taxon>
        <taxon>Arachnida</taxon>
        <taxon>Araneae</taxon>
        <taxon>Araneomorphae</taxon>
        <taxon>Entelegynae</taxon>
        <taxon>Araneoidea</taxon>
        <taxon>Araneidae</taxon>
        <taxon>Araneus</taxon>
    </lineage>
</organism>
<feature type="region of interest" description="Disordered" evidence="1">
    <location>
        <begin position="32"/>
        <end position="77"/>
    </location>
</feature>
<keyword evidence="3" id="KW-1185">Reference proteome</keyword>
<dbReference type="Proteomes" id="UP000499080">
    <property type="component" value="Unassembled WGS sequence"/>
</dbReference>
<feature type="compositionally biased region" description="Polar residues" evidence="1">
    <location>
        <begin position="55"/>
        <end position="69"/>
    </location>
</feature>
<sequence>MRSCAMRYKLNPCFHSQCLVVRSLKNISLPVMGKKRPVPEGSPEGSLDSSGEMLANTQISKASMSTEGGRSTARAPVRTIVEYPSWEQCD</sequence>